<evidence type="ECO:0000313" key="3">
    <source>
        <dbReference type="EMBL" id="TRY77087.1"/>
    </source>
</evidence>
<keyword evidence="4" id="KW-1185">Reference proteome</keyword>
<proteinExistence type="predicted"/>
<dbReference type="Proteomes" id="UP000318571">
    <property type="component" value="Chromosome 5"/>
</dbReference>
<feature type="signal peptide" evidence="2">
    <location>
        <begin position="1"/>
        <end position="19"/>
    </location>
</feature>
<feature type="chain" id="PRO_5022103584" evidence="2">
    <location>
        <begin position="20"/>
        <end position="688"/>
    </location>
</feature>
<gene>
    <name evidence="3" type="ORF">TCAL_02703</name>
</gene>
<feature type="region of interest" description="Disordered" evidence="1">
    <location>
        <begin position="116"/>
        <end position="141"/>
    </location>
</feature>
<evidence type="ECO:0000256" key="1">
    <source>
        <dbReference type="SAM" id="MobiDB-lite"/>
    </source>
</evidence>
<comment type="caution">
    <text evidence="3">The sequence shown here is derived from an EMBL/GenBank/DDBJ whole genome shotgun (WGS) entry which is preliminary data.</text>
</comment>
<sequence>MKGLVRFFLTLALLKAIHAQRETTFKVGRTLSMPLAIRGITPKDLRAIHKEVGDKTWEDIRHLFVIQPTQALLNLLQVPLAKDKLVILPQKGQKDMSLVNVMVEETPLVEMEPVVETTTSGTMEPSEMDEERPTIATQDPMTKCGSLGKTCKISVHPKVEKLGFALCFHYQTGLLGQCIHPETVPSCQPDMVVLCHPFPEMAELFLKNLPTKPENSKARISNAPTYSAHPVLIKSSGEGLSMLDIQNIGQDMEQAMAERINDNSQRAIELVQDLYLMAGLEIIPRLVVIVGSNQDDIRTNLQQLHGKQQFISFGILAPTYQRLSPESLKQKVTKDLFPLLLQYLQFKGPQNDLGTQLHFTHELDEVILNFAVLANEGVSFQTRTEVANLFHTLELFANISLEPASWIKALNVPKLCSHRKCQAFTIDPSIQFHFLRTAFSLDCEGCNTRPLRNSKSLIHWINMGIEFKEELFGLVKLVPFWIKASLVNAIRPEYETPIKPTQVSSIESTTMRLVELKSKEALKYCQLTDADQDLCLNLQTGGIDNCPFKVETICRETQIINGFQRFHKVVPGGKLDVPYVPDSPGTPTKHVEPRIFGIGSSSSPWFQIGVNLRRECRCLTPQEIYSETKTIVDRPCSQPIPWCYVDYDADCLDKEFQFHPVALWWSQEACRRETSLFSNSYVDFNYYK</sequence>
<protein>
    <submittedName>
        <fullName evidence="3">Uncharacterized protein</fullName>
    </submittedName>
</protein>
<dbReference type="EMBL" id="VCGU01000004">
    <property type="protein sequence ID" value="TRY77087.1"/>
    <property type="molecule type" value="Genomic_DNA"/>
</dbReference>
<name>A0A553PHF3_TIGCA</name>
<accession>A0A553PHF3</accession>
<evidence type="ECO:0000313" key="4">
    <source>
        <dbReference type="Proteomes" id="UP000318571"/>
    </source>
</evidence>
<reference evidence="3 4" key="1">
    <citation type="journal article" date="2018" name="Nat. Ecol. Evol.">
        <title>Genomic signatures of mitonuclear coevolution across populations of Tigriopus californicus.</title>
        <authorList>
            <person name="Barreto F.S."/>
            <person name="Watson E.T."/>
            <person name="Lima T.G."/>
            <person name="Willett C.S."/>
            <person name="Edmands S."/>
            <person name="Li W."/>
            <person name="Burton R.S."/>
        </authorList>
    </citation>
    <scope>NUCLEOTIDE SEQUENCE [LARGE SCALE GENOMIC DNA]</scope>
    <source>
        <strain evidence="3 4">San Diego</strain>
    </source>
</reference>
<keyword evidence="2" id="KW-0732">Signal</keyword>
<organism evidence="3 4">
    <name type="scientific">Tigriopus californicus</name>
    <name type="common">Marine copepod</name>
    <dbReference type="NCBI Taxonomy" id="6832"/>
    <lineage>
        <taxon>Eukaryota</taxon>
        <taxon>Metazoa</taxon>
        <taxon>Ecdysozoa</taxon>
        <taxon>Arthropoda</taxon>
        <taxon>Crustacea</taxon>
        <taxon>Multicrustacea</taxon>
        <taxon>Hexanauplia</taxon>
        <taxon>Copepoda</taxon>
        <taxon>Harpacticoida</taxon>
        <taxon>Harpacticidae</taxon>
        <taxon>Tigriopus</taxon>
    </lineage>
</organism>
<dbReference type="AlphaFoldDB" id="A0A553PHF3"/>
<evidence type="ECO:0000256" key="2">
    <source>
        <dbReference type="SAM" id="SignalP"/>
    </source>
</evidence>